<keyword evidence="3" id="KW-1185">Reference proteome</keyword>
<reference evidence="2" key="1">
    <citation type="submission" date="2023-06" db="EMBL/GenBank/DDBJ databases">
        <title>Draft Genome Sequences of Representative Paenibacillus Polymyxa, Bacillus cereus, Fictibacillus sp., and Brevibacillus agri Strains Isolated from Amazonian Dark Earth.</title>
        <authorList>
            <person name="Pellegrinetti T.A."/>
            <person name="Cunha I.C.M."/>
            <person name="Chaves M.G."/>
            <person name="Freitas A.S."/>
            <person name="Silva A.V.R."/>
            <person name="Tsai S.M."/>
            <person name="Mendes L.W."/>
        </authorList>
    </citation>
    <scope>NUCLEOTIDE SEQUENCE</scope>
    <source>
        <strain evidence="2">CENA-BCM004</strain>
    </source>
</reference>
<dbReference type="RefSeq" id="WP_290399361.1">
    <property type="nucleotide sequence ID" value="NZ_JAUHLN010000002.1"/>
</dbReference>
<protein>
    <recommendedName>
        <fullName evidence="4">YppG-like protein</fullName>
    </recommendedName>
</protein>
<name>A0ABT8E5S0_9BACL</name>
<evidence type="ECO:0000313" key="2">
    <source>
        <dbReference type="EMBL" id="MDN4073219.1"/>
    </source>
</evidence>
<evidence type="ECO:0000313" key="3">
    <source>
        <dbReference type="Proteomes" id="UP001168694"/>
    </source>
</evidence>
<comment type="caution">
    <text evidence="2">The sequence shown here is derived from an EMBL/GenBank/DDBJ whole genome shotgun (WGS) entry which is preliminary data.</text>
</comment>
<organism evidence="2 3">
    <name type="scientific">Fictibacillus terranigra</name>
    <dbReference type="NCBI Taxonomy" id="3058424"/>
    <lineage>
        <taxon>Bacteria</taxon>
        <taxon>Bacillati</taxon>
        <taxon>Bacillota</taxon>
        <taxon>Bacilli</taxon>
        <taxon>Bacillales</taxon>
        <taxon>Fictibacillaceae</taxon>
        <taxon>Fictibacillus</taxon>
    </lineage>
</organism>
<gene>
    <name evidence="2" type="ORF">QYF49_09385</name>
</gene>
<sequence length="176" mass="19274">MYNTRKNNGSLRYFPYGGYDPFHKESVSHHPEMIEHSPPRPPLPSSPPSGNQQAGAANPNPYFAAYPPPPGPFMNHSMFPPRPPYPFNPYLGAKGNGKFNKQKNNQAGNGMFPNLQNGFPFGPGGFPGGQQFPFNQQPFQNPGNQGSTFNWGKTISGINSAMGMMQQLGSIISIFK</sequence>
<dbReference type="Proteomes" id="UP001168694">
    <property type="component" value="Unassembled WGS sequence"/>
</dbReference>
<feature type="compositionally biased region" description="Basic and acidic residues" evidence="1">
    <location>
        <begin position="28"/>
        <end position="38"/>
    </location>
</feature>
<evidence type="ECO:0000256" key="1">
    <source>
        <dbReference type="SAM" id="MobiDB-lite"/>
    </source>
</evidence>
<evidence type="ECO:0008006" key="4">
    <source>
        <dbReference type="Google" id="ProtNLM"/>
    </source>
</evidence>
<dbReference type="EMBL" id="JAUHLN010000002">
    <property type="protein sequence ID" value="MDN4073219.1"/>
    <property type="molecule type" value="Genomic_DNA"/>
</dbReference>
<feature type="region of interest" description="Disordered" evidence="1">
    <location>
        <begin position="28"/>
        <end position="62"/>
    </location>
</feature>
<accession>A0ABT8E5S0</accession>
<proteinExistence type="predicted"/>